<dbReference type="InterPro" id="IPR009643">
    <property type="entry name" value="HS1-bd"/>
</dbReference>
<dbReference type="GO" id="GO:0003714">
    <property type="term" value="F:transcription corepressor activity"/>
    <property type="evidence" value="ECO:0007669"/>
    <property type="project" value="InterPro"/>
</dbReference>
<reference evidence="4" key="1">
    <citation type="submission" date="2025-08" db="UniProtKB">
        <authorList>
            <consortium name="RefSeq"/>
        </authorList>
    </citation>
    <scope>IDENTIFICATION</scope>
</reference>
<dbReference type="KEGG" id="bspl:121202583"/>
<proteinExistence type="inferred from homology"/>
<evidence type="ECO:0000313" key="3">
    <source>
        <dbReference type="Proteomes" id="UP000515150"/>
    </source>
</evidence>
<dbReference type="PANTHER" id="PTHR19424">
    <property type="entry name" value="HEAT SHOCK FACTOR BINDING PROTEIN 1"/>
    <property type="match status" value="1"/>
</dbReference>
<dbReference type="Proteomes" id="UP000515150">
    <property type="component" value="Chromosome 11"/>
</dbReference>
<dbReference type="RefSeq" id="XP_040928741.1">
    <property type="nucleotide sequence ID" value="XM_041072807.2"/>
</dbReference>
<accession>A0A8M1HJT2</accession>
<dbReference type="GO" id="GO:0005634">
    <property type="term" value="C:nucleus"/>
    <property type="evidence" value="ECO:0007669"/>
    <property type="project" value="TreeGrafter"/>
</dbReference>
<evidence type="ECO:0000256" key="2">
    <source>
        <dbReference type="SAM" id="Coils"/>
    </source>
</evidence>
<dbReference type="GO" id="GO:0005829">
    <property type="term" value="C:cytosol"/>
    <property type="evidence" value="ECO:0007669"/>
    <property type="project" value="TreeGrafter"/>
</dbReference>
<dbReference type="OrthoDB" id="4159489at2759"/>
<name>A0A8M1HJT2_BETSP</name>
<evidence type="ECO:0000313" key="4">
    <source>
        <dbReference type="RefSeq" id="XP_040928741.1"/>
    </source>
</evidence>
<organism evidence="3 4">
    <name type="scientific">Betta splendens</name>
    <name type="common">Siamese fighting fish</name>
    <dbReference type="NCBI Taxonomy" id="158456"/>
    <lineage>
        <taxon>Eukaryota</taxon>
        <taxon>Metazoa</taxon>
        <taxon>Chordata</taxon>
        <taxon>Craniata</taxon>
        <taxon>Vertebrata</taxon>
        <taxon>Euteleostomi</taxon>
        <taxon>Actinopterygii</taxon>
        <taxon>Neopterygii</taxon>
        <taxon>Teleostei</taxon>
        <taxon>Neoteleostei</taxon>
        <taxon>Acanthomorphata</taxon>
        <taxon>Anabantaria</taxon>
        <taxon>Anabantiformes</taxon>
        <taxon>Anabantoidei</taxon>
        <taxon>Osphronemidae</taxon>
        <taxon>Betta</taxon>
    </lineage>
</organism>
<dbReference type="Gene3D" id="1.20.5.430">
    <property type="match status" value="1"/>
</dbReference>
<dbReference type="AlphaFoldDB" id="A0A8M1HJT2"/>
<comment type="similarity">
    <text evidence="1">Belongs to the HSBP1 family.</text>
</comment>
<sequence length="105" mass="12333">MTFTLKTRTLSADGSNSFSMWNMLHTTRINLCGCEETMSKRDMKTAKDMTEAMEEKMQRLHERFTKISAQLDSKIDEMGTRIDHFENNVAELMTQVRMEEQRMSK</sequence>
<gene>
    <name evidence="4" type="primary">LOC121202583</name>
</gene>
<evidence type="ECO:0000256" key="1">
    <source>
        <dbReference type="ARBA" id="ARBA00006349"/>
    </source>
</evidence>
<protein>
    <submittedName>
        <fullName evidence="4">Heat shock factor-binding protein 1-like protein 1</fullName>
    </submittedName>
</protein>
<feature type="coiled-coil region" evidence="2">
    <location>
        <begin position="43"/>
        <end position="102"/>
    </location>
</feature>
<keyword evidence="2" id="KW-0175">Coiled coil</keyword>
<keyword evidence="3" id="KW-1185">Reference proteome</keyword>
<dbReference type="PANTHER" id="PTHR19424:SF0">
    <property type="entry name" value="HEAT SHOCK FACTOR BINDING PROTEIN 1"/>
    <property type="match status" value="1"/>
</dbReference>
<dbReference type="GO" id="GO:0070370">
    <property type="term" value="P:cellular heat acclimation"/>
    <property type="evidence" value="ECO:0007669"/>
    <property type="project" value="TreeGrafter"/>
</dbReference>
<dbReference type="Pfam" id="PF06825">
    <property type="entry name" value="HSBP1"/>
    <property type="match status" value="1"/>
</dbReference>
<dbReference type="GeneID" id="121202583"/>